<feature type="binding site" evidence="4">
    <location>
        <position position="154"/>
    </location>
    <ligand>
        <name>a divalent metal cation</name>
        <dbReference type="ChEBI" id="CHEBI:60240"/>
        <label>2</label>
    </ligand>
</feature>
<feature type="binding site" evidence="4">
    <location>
        <position position="6"/>
    </location>
    <ligand>
        <name>a divalent metal cation</name>
        <dbReference type="ChEBI" id="CHEBI:60240"/>
        <label>1</label>
    </ligand>
</feature>
<evidence type="ECO:0000256" key="1">
    <source>
        <dbReference type="ARBA" id="ARBA00009275"/>
    </source>
</evidence>
<comment type="similarity">
    <text evidence="1">Belongs to the metallo-dependent hydrolases superfamily. TatD-type hydrolase family.</text>
</comment>
<dbReference type="KEGG" id="cph:Cpha266_0706"/>
<reference evidence="5 6" key="1">
    <citation type="submission" date="2006-12" db="EMBL/GenBank/DDBJ databases">
        <title>Complete sequence of Chlorobium phaeobacteroides DSM 266.</title>
        <authorList>
            <consortium name="US DOE Joint Genome Institute"/>
            <person name="Copeland A."/>
            <person name="Lucas S."/>
            <person name="Lapidus A."/>
            <person name="Barry K."/>
            <person name="Detter J.C."/>
            <person name="Glavina del Rio T."/>
            <person name="Hammon N."/>
            <person name="Israni S."/>
            <person name="Pitluck S."/>
            <person name="Goltsman E."/>
            <person name="Schmutz J."/>
            <person name="Larimer F."/>
            <person name="Land M."/>
            <person name="Hauser L."/>
            <person name="Mikhailova N."/>
            <person name="Li T."/>
            <person name="Overmann J."/>
            <person name="Bryant D.A."/>
            <person name="Richardson P."/>
        </authorList>
    </citation>
    <scope>NUCLEOTIDE SEQUENCE [LARGE SCALE GENOMIC DNA]</scope>
    <source>
        <strain evidence="5 6">DSM 266</strain>
    </source>
</reference>
<dbReference type="STRING" id="290317.Cpha266_0706"/>
<dbReference type="OrthoDB" id="9810005at2"/>
<accession>A1BED4</accession>
<keyword evidence="3 5" id="KW-0378">Hydrolase</keyword>
<dbReference type="Pfam" id="PF01026">
    <property type="entry name" value="TatD_DNase"/>
    <property type="match status" value="1"/>
</dbReference>
<dbReference type="SUPFAM" id="SSF51556">
    <property type="entry name" value="Metallo-dependent hydrolases"/>
    <property type="match status" value="1"/>
</dbReference>
<keyword evidence="2 4" id="KW-0479">Metal-binding</keyword>
<dbReference type="AlphaFoldDB" id="A1BED4"/>
<dbReference type="GO" id="GO:0046872">
    <property type="term" value="F:metal ion binding"/>
    <property type="evidence" value="ECO:0007669"/>
    <property type="project" value="UniProtKB-KW"/>
</dbReference>
<dbReference type="NCBIfam" id="TIGR00010">
    <property type="entry name" value="YchF/TatD family DNA exonuclease"/>
    <property type="match status" value="1"/>
</dbReference>
<dbReference type="PROSITE" id="PS01091">
    <property type="entry name" value="TATD_3"/>
    <property type="match status" value="1"/>
</dbReference>
<organism evidence="5 6">
    <name type="scientific">Chlorobium phaeobacteroides (strain DSM 266 / SMG 266 / 2430)</name>
    <dbReference type="NCBI Taxonomy" id="290317"/>
    <lineage>
        <taxon>Bacteria</taxon>
        <taxon>Pseudomonadati</taxon>
        <taxon>Chlorobiota</taxon>
        <taxon>Chlorobiia</taxon>
        <taxon>Chlorobiales</taxon>
        <taxon>Chlorobiaceae</taxon>
        <taxon>Chlorobium/Pelodictyon group</taxon>
        <taxon>Chlorobium</taxon>
    </lineage>
</organism>
<dbReference type="EMBL" id="CP000492">
    <property type="protein sequence ID" value="ABL64761.1"/>
    <property type="molecule type" value="Genomic_DNA"/>
</dbReference>
<dbReference type="HOGENOM" id="CLU_031506_4_0_10"/>
<dbReference type="InterPro" id="IPR032466">
    <property type="entry name" value="Metal_Hydrolase"/>
</dbReference>
<keyword evidence="6" id="KW-1185">Reference proteome</keyword>
<dbReference type="CDD" id="cd01310">
    <property type="entry name" value="TatD_DNAse"/>
    <property type="match status" value="1"/>
</dbReference>
<feature type="binding site" evidence="4">
    <location>
        <position position="129"/>
    </location>
    <ligand>
        <name>a divalent metal cation</name>
        <dbReference type="ChEBI" id="CHEBI:60240"/>
        <label>2</label>
    </ligand>
</feature>
<dbReference type="GO" id="GO:0016788">
    <property type="term" value="F:hydrolase activity, acting on ester bonds"/>
    <property type="evidence" value="ECO:0007669"/>
    <property type="project" value="InterPro"/>
</dbReference>
<evidence type="ECO:0000313" key="6">
    <source>
        <dbReference type="Proteomes" id="UP000008701"/>
    </source>
</evidence>
<dbReference type="InterPro" id="IPR015991">
    <property type="entry name" value="TatD/YcfH-like"/>
</dbReference>
<dbReference type="eggNOG" id="COG0084">
    <property type="taxonomic scope" value="Bacteria"/>
</dbReference>
<evidence type="ECO:0000256" key="3">
    <source>
        <dbReference type="ARBA" id="ARBA00022801"/>
    </source>
</evidence>
<name>A1BED4_CHLPD</name>
<dbReference type="RefSeq" id="WP_011744591.1">
    <property type="nucleotide sequence ID" value="NC_008639.1"/>
</dbReference>
<dbReference type="PANTHER" id="PTHR46124:SF2">
    <property type="entry name" value="D-AMINOACYL-TRNA DEACYLASE"/>
    <property type="match status" value="1"/>
</dbReference>
<proteinExistence type="inferred from homology"/>
<dbReference type="GO" id="GO:0004536">
    <property type="term" value="F:DNA nuclease activity"/>
    <property type="evidence" value="ECO:0007669"/>
    <property type="project" value="InterPro"/>
</dbReference>
<dbReference type="PANTHER" id="PTHR46124">
    <property type="entry name" value="D-AMINOACYL-TRNA DEACYLASE"/>
    <property type="match status" value="1"/>
</dbReference>
<feature type="binding site" evidence="4">
    <location>
        <position position="203"/>
    </location>
    <ligand>
        <name>a divalent metal cation</name>
        <dbReference type="ChEBI" id="CHEBI:60240"/>
        <label>1</label>
    </ligand>
</feature>
<gene>
    <name evidence="5" type="ordered locus">Cpha266_0706</name>
</gene>
<dbReference type="InterPro" id="IPR001130">
    <property type="entry name" value="TatD-like"/>
</dbReference>
<sequence length="255" mass="28245">MFIDAHCHLSFPEFDQDRSEVIERLNAGGISLLIDPGTNSDTSRKAIELASSHTFIYANVGLHPHEVTDTVNDSLINDLALLARSPKVVGIGEIGLDYHYPGYNRTAQMDAFRRMLNLAKMLDLPAVIHCRDAWDDMLRILDDEKHSSLRGVMHCFSGDTALAGECLRRGFKLSIPGTVTYKRSLLPEVIDSVSLHDLLTETDAPYLAPIPHRGKRNEPAFVQLVTQTIASIKNIPLDDAADAIESTARQLFQLA</sequence>
<protein>
    <submittedName>
        <fullName evidence="5">Hydrolase, TatD family</fullName>
    </submittedName>
</protein>
<feature type="binding site" evidence="4">
    <location>
        <position position="8"/>
    </location>
    <ligand>
        <name>a divalent metal cation</name>
        <dbReference type="ChEBI" id="CHEBI:60240"/>
        <label>1</label>
    </ligand>
</feature>
<feature type="binding site" evidence="4">
    <location>
        <position position="93"/>
    </location>
    <ligand>
        <name>a divalent metal cation</name>
        <dbReference type="ChEBI" id="CHEBI:60240"/>
        <label>1</label>
    </ligand>
</feature>
<dbReference type="Gene3D" id="3.20.20.140">
    <property type="entry name" value="Metal-dependent hydrolases"/>
    <property type="match status" value="1"/>
</dbReference>
<evidence type="ECO:0000256" key="2">
    <source>
        <dbReference type="ARBA" id="ARBA00022723"/>
    </source>
</evidence>
<dbReference type="InterPro" id="IPR018228">
    <property type="entry name" value="DNase_TatD-rel_CS"/>
</dbReference>
<dbReference type="PIRSF" id="PIRSF005902">
    <property type="entry name" value="DNase_TatD"/>
    <property type="match status" value="1"/>
</dbReference>
<evidence type="ECO:0000256" key="4">
    <source>
        <dbReference type="PIRSR" id="PIRSR005902-1"/>
    </source>
</evidence>
<evidence type="ECO:0000313" key="5">
    <source>
        <dbReference type="EMBL" id="ABL64761.1"/>
    </source>
</evidence>
<dbReference type="Proteomes" id="UP000008701">
    <property type="component" value="Chromosome"/>
</dbReference>
<dbReference type="FunFam" id="3.20.20.140:FF:000005">
    <property type="entry name" value="TatD family hydrolase"/>
    <property type="match status" value="1"/>
</dbReference>